<reference evidence="2" key="1">
    <citation type="journal article" date="2020" name="Stud. Mycol.">
        <title>101 Dothideomycetes genomes: a test case for predicting lifestyles and emergence of pathogens.</title>
        <authorList>
            <person name="Haridas S."/>
            <person name="Albert R."/>
            <person name="Binder M."/>
            <person name="Bloem J."/>
            <person name="Labutti K."/>
            <person name="Salamov A."/>
            <person name="Andreopoulos B."/>
            <person name="Baker S."/>
            <person name="Barry K."/>
            <person name="Bills G."/>
            <person name="Bluhm B."/>
            <person name="Cannon C."/>
            <person name="Castanera R."/>
            <person name="Culley D."/>
            <person name="Daum C."/>
            <person name="Ezra D."/>
            <person name="Gonzalez J."/>
            <person name="Henrissat B."/>
            <person name="Kuo A."/>
            <person name="Liang C."/>
            <person name="Lipzen A."/>
            <person name="Lutzoni F."/>
            <person name="Magnuson J."/>
            <person name="Mondo S."/>
            <person name="Nolan M."/>
            <person name="Ohm R."/>
            <person name="Pangilinan J."/>
            <person name="Park H.-J."/>
            <person name="Ramirez L."/>
            <person name="Alfaro M."/>
            <person name="Sun H."/>
            <person name="Tritt A."/>
            <person name="Yoshinaga Y."/>
            <person name="Zwiers L.-H."/>
            <person name="Turgeon B."/>
            <person name="Goodwin S."/>
            <person name="Spatafora J."/>
            <person name="Crous P."/>
            <person name="Grigoriev I."/>
        </authorList>
    </citation>
    <scope>NUCLEOTIDE SEQUENCE</scope>
    <source>
        <strain evidence="2">CBS 122368</strain>
    </source>
</reference>
<feature type="region of interest" description="Disordered" evidence="1">
    <location>
        <begin position="1"/>
        <end position="32"/>
    </location>
</feature>
<name>A0A6A6HVH3_9PLEO</name>
<dbReference type="AlphaFoldDB" id="A0A6A6HVH3"/>
<dbReference type="EMBL" id="ML987212">
    <property type="protein sequence ID" value="KAF2241420.1"/>
    <property type="molecule type" value="Genomic_DNA"/>
</dbReference>
<gene>
    <name evidence="2" type="ORF">BU26DRAFT_556202</name>
</gene>
<organism evidence="2 3">
    <name type="scientific">Trematosphaeria pertusa</name>
    <dbReference type="NCBI Taxonomy" id="390896"/>
    <lineage>
        <taxon>Eukaryota</taxon>
        <taxon>Fungi</taxon>
        <taxon>Dikarya</taxon>
        <taxon>Ascomycota</taxon>
        <taxon>Pezizomycotina</taxon>
        <taxon>Dothideomycetes</taxon>
        <taxon>Pleosporomycetidae</taxon>
        <taxon>Pleosporales</taxon>
        <taxon>Massarineae</taxon>
        <taxon>Trematosphaeriaceae</taxon>
        <taxon>Trematosphaeria</taxon>
    </lineage>
</organism>
<proteinExistence type="predicted"/>
<dbReference type="GeneID" id="54585696"/>
<protein>
    <submittedName>
        <fullName evidence="2">Uncharacterized protein</fullName>
    </submittedName>
</protein>
<feature type="non-terminal residue" evidence="2">
    <location>
        <position position="103"/>
    </location>
</feature>
<dbReference type="Proteomes" id="UP000800094">
    <property type="component" value="Unassembled WGS sequence"/>
</dbReference>
<feature type="compositionally biased region" description="Low complexity" evidence="1">
    <location>
        <begin position="13"/>
        <end position="27"/>
    </location>
</feature>
<evidence type="ECO:0000313" key="2">
    <source>
        <dbReference type="EMBL" id="KAF2241420.1"/>
    </source>
</evidence>
<evidence type="ECO:0000313" key="3">
    <source>
        <dbReference type="Proteomes" id="UP000800094"/>
    </source>
</evidence>
<evidence type="ECO:0000256" key="1">
    <source>
        <dbReference type="SAM" id="MobiDB-lite"/>
    </source>
</evidence>
<dbReference type="RefSeq" id="XP_033676424.1">
    <property type="nucleotide sequence ID" value="XM_033832366.1"/>
</dbReference>
<keyword evidence="3" id="KW-1185">Reference proteome</keyword>
<feature type="compositionally biased region" description="Pro residues" evidence="1">
    <location>
        <begin position="1"/>
        <end position="10"/>
    </location>
</feature>
<accession>A0A6A6HVH3</accession>
<sequence>MPRPNHPPSPIDTATTSSGKTAKTSASVRDPNQQLMSGVEKYVHLLGLHVRLVTESHVQERPLHRAIPLRLMVPGGGQRNSRGLHPLHRIQFNHEVEVVATCR</sequence>